<sequence>MRRLQKRLIPHVLKGVLLLCAENNFTSSNSCFHINGSYHILQHLRFGTTESAVNFKNGGNLGELAKKSSLVRKEAQAALSDYFHSTRSLQIMDAENMSKNTPEFFDRLLKRVDVGDAKVGRSLARFLRYHPVNEFEPFFESIGLKPSEYSSFLPQNLIFLNDDQLLLENYYVLCNYGIARNRIGKIYKEAKQVFRYEHGVLLSKLLSFQNLGLKQSLVAKIVASSPILLRGNVDQEFVEVLENLKNAGIEYDWLEEHISVEDSYDWKCMLEVMCLLRDLGLSEEQLRQLLTLHPDLLLECSGRITFCLFGFLLKFGCTLSNVQTVFLQFPQISVVKFTNNLLHCYDFLVEINMDVQDIGRIVSSYPTVLGSCELKKVKSLLSGLNCGKTRLRQMVKDDPFVLQKWVLGLKVNPLQEQKRVLKVRMMKTEFLLSLGFVEKSMEMEKALKKFRGKGVELQERFDCLVNIGLSREEVIQMIKVTPKFLTSRLTLLKARVKLRLLMYKWLKGEGAVHPKLALSTLLSSSDEKFVRIYVNSHPRGHEYWRRLKKEVYSD</sequence>
<reference evidence="4 5" key="1">
    <citation type="journal article" date="2021" name="Comput. Struct. Biotechnol. J.">
        <title>De novo genome assembly of the potent medicinal plant Rehmannia glutinosa using nanopore technology.</title>
        <authorList>
            <person name="Ma L."/>
            <person name="Dong C."/>
            <person name="Song C."/>
            <person name="Wang X."/>
            <person name="Zheng X."/>
            <person name="Niu Y."/>
            <person name="Chen S."/>
            <person name="Feng W."/>
        </authorList>
    </citation>
    <scope>NUCLEOTIDE SEQUENCE [LARGE SCALE GENOMIC DNA]</scope>
    <source>
        <strain evidence="4">DH-2019</strain>
    </source>
</reference>
<comment type="similarity">
    <text evidence="1">Belongs to the mTERF family.</text>
</comment>
<protein>
    <submittedName>
        <fullName evidence="4">Uncharacterized protein</fullName>
    </submittedName>
</protein>
<dbReference type="InterPro" id="IPR003690">
    <property type="entry name" value="MTERF"/>
</dbReference>
<organism evidence="4 5">
    <name type="scientific">Rehmannia glutinosa</name>
    <name type="common">Chinese foxglove</name>
    <dbReference type="NCBI Taxonomy" id="99300"/>
    <lineage>
        <taxon>Eukaryota</taxon>
        <taxon>Viridiplantae</taxon>
        <taxon>Streptophyta</taxon>
        <taxon>Embryophyta</taxon>
        <taxon>Tracheophyta</taxon>
        <taxon>Spermatophyta</taxon>
        <taxon>Magnoliopsida</taxon>
        <taxon>eudicotyledons</taxon>
        <taxon>Gunneridae</taxon>
        <taxon>Pentapetalae</taxon>
        <taxon>asterids</taxon>
        <taxon>lamiids</taxon>
        <taxon>Lamiales</taxon>
        <taxon>Orobanchaceae</taxon>
        <taxon>Rehmannieae</taxon>
        <taxon>Rehmannia</taxon>
    </lineage>
</organism>
<accession>A0ABR0WNU1</accession>
<proteinExistence type="inferred from homology"/>
<evidence type="ECO:0000256" key="3">
    <source>
        <dbReference type="ARBA" id="ARBA00022946"/>
    </source>
</evidence>
<keyword evidence="2" id="KW-0806">Transcription termination</keyword>
<keyword evidence="2" id="KW-0805">Transcription regulation</keyword>
<keyword evidence="2" id="KW-0804">Transcription</keyword>
<dbReference type="EMBL" id="JABTTQ020000009">
    <property type="protein sequence ID" value="KAK6149207.1"/>
    <property type="molecule type" value="Genomic_DNA"/>
</dbReference>
<gene>
    <name evidence="4" type="ORF">DH2020_016732</name>
</gene>
<dbReference type="Proteomes" id="UP001318860">
    <property type="component" value="Unassembled WGS sequence"/>
</dbReference>
<keyword evidence="3" id="KW-0809">Transit peptide</keyword>
<dbReference type="Pfam" id="PF02536">
    <property type="entry name" value="mTERF"/>
    <property type="match status" value="1"/>
</dbReference>
<dbReference type="PANTHER" id="PTHR13068">
    <property type="entry name" value="CGI-12 PROTEIN-RELATED"/>
    <property type="match status" value="1"/>
</dbReference>
<evidence type="ECO:0000313" key="4">
    <source>
        <dbReference type="EMBL" id="KAK6149207.1"/>
    </source>
</evidence>
<evidence type="ECO:0000256" key="2">
    <source>
        <dbReference type="ARBA" id="ARBA00022472"/>
    </source>
</evidence>
<dbReference type="PANTHER" id="PTHR13068:SF38">
    <property type="entry name" value="TRANSCRIPTION TERMINATION FACTOR FAMILY PROTEIN"/>
    <property type="match status" value="1"/>
</dbReference>
<dbReference type="SMART" id="SM00733">
    <property type="entry name" value="Mterf"/>
    <property type="match status" value="3"/>
</dbReference>
<name>A0ABR0WNU1_REHGL</name>
<dbReference type="Gene3D" id="1.25.70.10">
    <property type="entry name" value="Transcription termination factor 3, mitochondrial"/>
    <property type="match status" value="2"/>
</dbReference>
<comment type="caution">
    <text evidence="4">The sequence shown here is derived from an EMBL/GenBank/DDBJ whole genome shotgun (WGS) entry which is preliminary data.</text>
</comment>
<evidence type="ECO:0000256" key="1">
    <source>
        <dbReference type="ARBA" id="ARBA00007692"/>
    </source>
</evidence>
<keyword evidence="5" id="KW-1185">Reference proteome</keyword>
<evidence type="ECO:0000313" key="5">
    <source>
        <dbReference type="Proteomes" id="UP001318860"/>
    </source>
</evidence>
<dbReference type="InterPro" id="IPR038538">
    <property type="entry name" value="MTERF_sf"/>
</dbReference>